<keyword evidence="1" id="KW-0680">Restriction system</keyword>
<dbReference type="Gene3D" id="3.90.220.20">
    <property type="entry name" value="DNA methylase specificity domains"/>
    <property type="match status" value="1"/>
</dbReference>
<evidence type="ECO:0000256" key="2">
    <source>
        <dbReference type="ARBA" id="ARBA00023125"/>
    </source>
</evidence>
<dbReference type="InterPro" id="IPR044946">
    <property type="entry name" value="Restrct_endonuc_typeI_TRD_sf"/>
</dbReference>
<dbReference type="GO" id="GO:0003677">
    <property type="term" value="F:DNA binding"/>
    <property type="evidence" value="ECO:0007669"/>
    <property type="project" value="UniProtKB-KW"/>
</dbReference>
<evidence type="ECO:0000313" key="4">
    <source>
        <dbReference type="Proteomes" id="UP000266258"/>
    </source>
</evidence>
<dbReference type="SUPFAM" id="SSF116734">
    <property type="entry name" value="DNA methylase specificity domain"/>
    <property type="match status" value="1"/>
</dbReference>
<dbReference type="PANTHER" id="PTHR30408:SF12">
    <property type="entry name" value="TYPE I RESTRICTION ENZYME MJAVIII SPECIFICITY SUBUNIT"/>
    <property type="match status" value="1"/>
</dbReference>
<dbReference type="OrthoDB" id="9798929at2"/>
<dbReference type="InterPro" id="IPR052021">
    <property type="entry name" value="Type-I_RS_S_subunit"/>
</dbReference>
<dbReference type="PANTHER" id="PTHR30408">
    <property type="entry name" value="TYPE-1 RESTRICTION ENZYME ECOKI SPECIFICITY PROTEIN"/>
    <property type="match status" value="1"/>
</dbReference>
<proteinExistence type="predicted"/>
<reference evidence="3 4" key="1">
    <citation type="submission" date="2017-08" db="EMBL/GenBank/DDBJ databases">
        <title>Reclassification of Bisgaard taxon 37 and 44.</title>
        <authorList>
            <person name="Christensen H."/>
        </authorList>
    </citation>
    <scope>NUCLEOTIDE SEQUENCE [LARGE SCALE GENOMIC DNA]</scope>
    <source>
        <strain evidence="3 4">B96_4</strain>
    </source>
</reference>
<keyword evidence="2" id="KW-0238">DNA-binding</keyword>
<dbReference type="AlphaFoldDB" id="A0A3A1Y9I7"/>
<dbReference type="EMBL" id="NRJH01000007">
    <property type="protein sequence ID" value="RIY33880.1"/>
    <property type="molecule type" value="Genomic_DNA"/>
</dbReference>
<evidence type="ECO:0000256" key="1">
    <source>
        <dbReference type="ARBA" id="ARBA00022747"/>
    </source>
</evidence>
<dbReference type="GO" id="GO:0009307">
    <property type="term" value="P:DNA restriction-modification system"/>
    <property type="evidence" value="ECO:0007669"/>
    <property type="project" value="UniProtKB-KW"/>
</dbReference>
<organism evidence="3 4">
    <name type="scientific">Psittacicella melopsittaci</name>
    <dbReference type="NCBI Taxonomy" id="2028576"/>
    <lineage>
        <taxon>Bacteria</taxon>
        <taxon>Pseudomonadati</taxon>
        <taxon>Pseudomonadota</taxon>
        <taxon>Gammaproteobacteria</taxon>
        <taxon>Pasteurellales</taxon>
        <taxon>Psittacicellaceae</taxon>
        <taxon>Psittacicella</taxon>
    </lineage>
</organism>
<dbReference type="Proteomes" id="UP000266258">
    <property type="component" value="Unassembled WGS sequence"/>
</dbReference>
<evidence type="ECO:0000313" key="3">
    <source>
        <dbReference type="EMBL" id="RIY33880.1"/>
    </source>
</evidence>
<comment type="caution">
    <text evidence="3">The sequence shown here is derived from an EMBL/GenBank/DDBJ whole genome shotgun (WGS) entry which is preliminary data.</text>
</comment>
<protein>
    <submittedName>
        <fullName evidence="3">Type I site-specific deoxyribonuclease</fullName>
    </submittedName>
</protein>
<keyword evidence="4" id="KW-1185">Reference proteome</keyword>
<sequence>MQLFTSSSSSPRLRFHTFTDKWNEITLKDISTRVTRKNKNNEADNPLTISAQFGMIDQMEFFNKSVASKDLSNYYLIKNGEFAYNKSYSSGYEVGVIKRLDRYNQGLLSPLYIVFKIHNIDSEFLVQYYDSTHWYKEIYNISAEGARNHGMLNVPVNGFFNTILYVPSSLEEQQKIGRFLKEVDDLISSYNRSLEYHKDLKQALLQRMFV</sequence>
<gene>
    <name evidence="3" type="ORF">CJP74_00690</name>
</gene>
<accession>A0A3A1Y9I7</accession>
<name>A0A3A1Y9I7_9GAMM</name>